<accession>A0A835SYM2</accession>
<evidence type="ECO:0000256" key="1">
    <source>
        <dbReference type="ARBA" id="ARBA00023157"/>
    </source>
</evidence>
<dbReference type="Proteomes" id="UP000650467">
    <property type="component" value="Unassembled WGS sequence"/>
</dbReference>
<name>A0A835SYM2_CHLIN</name>
<dbReference type="InterPro" id="IPR036772">
    <property type="entry name" value="SRCR-like_dom_sf"/>
</dbReference>
<keyword evidence="4" id="KW-1185">Reference proteome</keyword>
<keyword evidence="1" id="KW-1015">Disulfide bond</keyword>
<sequence>MQLSCDYYHRRLTDCDVFVHKGASLLDGSLGVDYIGVKCYESPPPPASGVVVLENEGALRLVGSPEAVQWGRGTVQLYHNAEWSLIYDSGWSRDVAHGVCVNFGYSTGIPVMDSGSVYGALPGPILTAVTDYTLACNSWRHNFSVCLDEYLGALQERLKYTPTFFIYPDNQDHTFAGVECYNDVPGREGDLRLRGGSANAGTLEVFHDGAWY</sequence>
<dbReference type="PANTHER" id="PTHR48071:SF18">
    <property type="entry name" value="DELETED IN MALIGNANT BRAIN TUMORS 1 PROTEIN-RELATED"/>
    <property type="match status" value="1"/>
</dbReference>
<comment type="caution">
    <text evidence="3">The sequence shown here is derived from an EMBL/GenBank/DDBJ whole genome shotgun (WGS) entry which is preliminary data.</text>
</comment>
<evidence type="ECO:0000313" key="4">
    <source>
        <dbReference type="Proteomes" id="UP000650467"/>
    </source>
</evidence>
<feature type="domain" description="SRCR" evidence="2">
    <location>
        <begin position="59"/>
        <end position="181"/>
    </location>
</feature>
<dbReference type="EMBL" id="JAEHOC010000035">
    <property type="protein sequence ID" value="KAG2428301.1"/>
    <property type="molecule type" value="Genomic_DNA"/>
</dbReference>
<organism evidence="3 4">
    <name type="scientific">Chlamydomonas incerta</name>
    <dbReference type="NCBI Taxonomy" id="51695"/>
    <lineage>
        <taxon>Eukaryota</taxon>
        <taxon>Viridiplantae</taxon>
        <taxon>Chlorophyta</taxon>
        <taxon>core chlorophytes</taxon>
        <taxon>Chlorophyceae</taxon>
        <taxon>CS clade</taxon>
        <taxon>Chlamydomonadales</taxon>
        <taxon>Chlamydomonadaceae</taxon>
        <taxon>Chlamydomonas</taxon>
    </lineage>
</organism>
<protein>
    <recommendedName>
        <fullName evidence="2">SRCR domain-containing protein</fullName>
    </recommendedName>
</protein>
<dbReference type="PANTHER" id="PTHR48071">
    <property type="entry name" value="SRCR DOMAIN-CONTAINING PROTEIN"/>
    <property type="match status" value="1"/>
</dbReference>
<evidence type="ECO:0000313" key="3">
    <source>
        <dbReference type="EMBL" id="KAG2428301.1"/>
    </source>
</evidence>
<dbReference type="InterPro" id="IPR001190">
    <property type="entry name" value="SRCR"/>
</dbReference>
<dbReference type="SUPFAM" id="SSF56487">
    <property type="entry name" value="SRCR-like"/>
    <property type="match status" value="1"/>
</dbReference>
<dbReference type="AlphaFoldDB" id="A0A835SYM2"/>
<proteinExistence type="predicted"/>
<dbReference type="PROSITE" id="PS50287">
    <property type="entry name" value="SRCR_2"/>
    <property type="match status" value="2"/>
</dbReference>
<dbReference type="Gene3D" id="3.10.250.10">
    <property type="entry name" value="SRCR-like domain"/>
    <property type="match status" value="1"/>
</dbReference>
<reference evidence="3" key="1">
    <citation type="journal article" date="2020" name="bioRxiv">
        <title>Comparative genomics of Chlamydomonas.</title>
        <authorList>
            <person name="Craig R.J."/>
            <person name="Hasan A.R."/>
            <person name="Ness R.W."/>
            <person name="Keightley P.D."/>
        </authorList>
    </citation>
    <scope>NUCLEOTIDE SEQUENCE</scope>
    <source>
        <strain evidence="3">SAG 7.73</strain>
    </source>
</reference>
<gene>
    <name evidence="3" type="ORF">HXX76_010449</name>
</gene>
<feature type="domain" description="SRCR" evidence="2">
    <location>
        <begin position="191"/>
        <end position="212"/>
    </location>
</feature>
<evidence type="ECO:0000259" key="2">
    <source>
        <dbReference type="PROSITE" id="PS50287"/>
    </source>
</evidence>
<dbReference type="GO" id="GO:0016020">
    <property type="term" value="C:membrane"/>
    <property type="evidence" value="ECO:0007669"/>
    <property type="project" value="InterPro"/>
</dbReference>